<dbReference type="AlphaFoldDB" id="A0A3Q2XT54"/>
<reference evidence="1" key="1">
    <citation type="submission" date="2025-08" db="UniProtKB">
        <authorList>
            <consortium name="Ensembl"/>
        </authorList>
    </citation>
    <scope>IDENTIFICATION</scope>
</reference>
<accession>A0A3Q2XT54</accession>
<sequence>MITDKAVAEADLITLCPGRELRFSPSADTLIGVCSPTCLSKNSRVSFSMCPSYRLVKKKCIELNVVSRLDTSGVNR</sequence>
<dbReference type="Ensembl" id="ENSHCOT00000002077.1">
    <property type="protein sequence ID" value="ENSHCOP00000007392.1"/>
    <property type="gene ID" value="ENSHCOG00000009388.1"/>
</dbReference>
<organism evidence="1 2">
    <name type="scientific">Hippocampus comes</name>
    <name type="common">Tiger tail seahorse</name>
    <dbReference type="NCBI Taxonomy" id="109280"/>
    <lineage>
        <taxon>Eukaryota</taxon>
        <taxon>Metazoa</taxon>
        <taxon>Chordata</taxon>
        <taxon>Craniata</taxon>
        <taxon>Vertebrata</taxon>
        <taxon>Euteleostomi</taxon>
        <taxon>Actinopterygii</taxon>
        <taxon>Neopterygii</taxon>
        <taxon>Teleostei</taxon>
        <taxon>Neoteleostei</taxon>
        <taxon>Acanthomorphata</taxon>
        <taxon>Syngnathiaria</taxon>
        <taxon>Syngnathiformes</taxon>
        <taxon>Syngnathoidei</taxon>
        <taxon>Syngnathidae</taxon>
        <taxon>Hippocampus</taxon>
    </lineage>
</organism>
<proteinExistence type="predicted"/>
<reference evidence="1" key="2">
    <citation type="submission" date="2025-09" db="UniProtKB">
        <authorList>
            <consortium name="Ensembl"/>
        </authorList>
    </citation>
    <scope>IDENTIFICATION</scope>
</reference>
<evidence type="ECO:0000313" key="2">
    <source>
        <dbReference type="Proteomes" id="UP000264820"/>
    </source>
</evidence>
<evidence type="ECO:0000313" key="1">
    <source>
        <dbReference type="Ensembl" id="ENSHCOP00000007392.1"/>
    </source>
</evidence>
<dbReference type="Proteomes" id="UP000264820">
    <property type="component" value="Unplaced"/>
</dbReference>
<keyword evidence="2" id="KW-1185">Reference proteome</keyword>
<name>A0A3Q2XT54_HIPCM</name>
<protein>
    <submittedName>
        <fullName evidence="1">Uncharacterized protein</fullName>
    </submittedName>
</protein>